<keyword evidence="6 10" id="KW-0862">Zinc</keyword>
<reference evidence="12" key="2">
    <citation type="submission" date="2020-05" db="UniProtKB">
        <authorList>
            <consortium name="EnsemblMetazoa"/>
        </authorList>
    </citation>
    <scope>IDENTIFICATION</scope>
    <source>
        <strain evidence="12">ACHKN1017</strain>
    </source>
</reference>
<dbReference type="Proteomes" id="UP000075881">
    <property type="component" value="Unassembled WGS sequence"/>
</dbReference>
<dbReference type="InterPro" id="IPR045090">
    <property type="entry name" value="Pept_M3A_M3B"/>
</dbReference>
<keyword evidence="3 10" id="KW-0645">Protease</keyword>
<dbReference type="InterPro" id="IPR033851">
    <property type="entry name" value="M3A_MIP"/>
</dbReference>
<evidence type="ECO:0000256" key="4">
    <source>
        <dbReference type="ARBA" id="ARBA00022723"/>
    </source>
</evidence>
<keyword evidence="9" id="KW-0496">Mitochondrion</keyword>
<dbReference type="Pfam" id="PF01432">
    <property type="entry name" value="Peptidase_M3"/>
    <property type="match status" value="1"/>
</dbReference>
<dbReference type="Gene3D" id="1.10.1370.10">
    <property type="entry name" value="Neurolysin, domain 3"/>
    <property type="match status" value="1"/>
</dbReference>
<keyword evidence="8 10" id="KW-0482">Metalloprotease</keyword>
<dbReference type="GO" id="GO:0005739">
    <property type="term" value="C:mitochondrion"/>
    <property type="evidence" value="ECO:0007669"/>
    <property type="project" value="UniProtKB-SubCell"/>
</dbReference>
<dbReference type="GO" id="GO:0046872">
    <property type="term" value="F:metal ion binding"/>
    <property type="evidence" value="ECO:0007669"/>
    <property type="project" value="UniProtKB-UniRule"/>
</dbReference>
<evidence type="ECO:0000256" key="1">
    <source>
        <dbReference type="ARBA" id="ARBA00004173"/>
    </source>
</evidence>
<protein>
    <recommendedName>
        <fullName evidence="11">Peptidase M3A/M3B catalytic domain-containing protein</fullName>
    </recommendedName>
</protein>
<evidence type="ECO:0000256" key="3">
    <source>
        <dbReference type="ARBA" id="ARBA00022670"/>
    </source>
</evidence>
<dbReference type="InterPro" id="IPR024077">
    <property type="entry name" value="Neurolysin/TOP_dom2"/>
</dbReference>
<dbReference type="GO" id="GO:0006627">
    <property type="term" value="P:protein processing involved in protein targeting to mitochondrion"/>
    <property type="evidence" value="ECO:0007669"/>
    <property type="project" value="TreeGrafter"/>
</dbReference>
<feature type="domain" description="Peptidase M3A/M3B catalytic" evidence="11">
    <location>
        <begin position="246"/>
        <end position="686"/>
    </location>
</feature>
<evidence type="ECO:0000256" key="9">
    <source>
        <dbReference type="ARBA" id="ARBA00023128"/>
    </source>
</evidence>
<comment type="similarity">
    <text evidence="2 10">Belongs to the peptidase M3 family.</text>
</comment>
<keyword evidence="5 10" id="KW-0378">Hydrolase</keyword>
<accession>A0A182JT41</accession>
<dbReference type="InterPro" id="IPR024079">
    <property type="entry name" value="MetalloPept_cat_dom_sf"/>
</dbReference>
<keyword evidence="4 10" id="KW-0479">Metal-binding</keyword>
<comment type="subcellular location">
    <subcellularLocation>
        <location evidence="1">Mitochondrion</location>
    </subcellularLocation>
</comment>
<evidence type="ECO:0000256" key="6">
    <source>
        <dbReference type="ARBA" id="ARBA00022833"/>
    </source>
</evidence>
<dbReference type="VEuPathDB" id="VectorBase:ACHR001673"/>
<evidence type="ECO:0000256" key="2">
    <source>
        <dbReference type="ARBA" id="ARBA00006040"/>
    </source>
</evidence>
<dbReference type="GO" id="GO:0006518">
    <property type="term" value="P:peptide metabolic process"/>
    <property type="evidence" value="ECO:0007669"/>
    <property type="project" value="TreeGrafter"/>
</dbReference>
<dbReference type="FunFam" id="3.40.390.10:FF:000013">
    <property type="entry name" value="Mitochondrial intermediate peptidase"/>
    <property type="match status" value="1"/>
</dbReference>
<sequence length="708" mass="80915">MLRPCQTFTNYILLKRRVSTWSPLTNAFNTRPEKRINFTKSEVVGMRLCSSFEQFGLFGRPELTTHEGFYVLKERAIFKTDDLIEEATSPNRSRKMVIIFDELSDTLCKVADLSEFIRLAHPASNYCTAAEDACITISGIVEKLNTHKKLYNALKTVVDNGDQFETSDVDKHVAKLFLFDFEQSGIHLQEDARQRVVFLNDCILQLGQRFMAGAVHPRRISRNKLPSAILPFFASDGENILVSGLYADSANNVAREAAYRLFLYPDEQQEQFLSEMLKCRNELATVCGFPTYAHRALNASTVETPEMVDMFLDALNEQLRPRAAKDFSIMQKMKTSECGVDAQLAAWDTPYFTSSLKRKYLQASASEFSPYFSLGSCMEGLNLLMNSLFGISLRNTEMEPGESWYHDIYKLAVEHETEGLLGYIYCDFFERQGKPNQDCHFTIQGGKVLPDGNFQNPIVVVMLNLTQPRWSGPTLLTPSMVDNLFHEMGHAMHSMLARTEYQHVTGTRCSTDFAEVPSVLMEYFANDPRVLRSFAKHFQTQEPMPESMLERLCMSKHLFAASEMQLQVFYSALDQVYHGSYTKDAENTTRALQRVQEKYYGLPYVENTAWQLRFSHLVGYGAKYYSYLISRAIASWIWQTYFERDPFSRTEGETYRRGCLAYGGGIPSRLLVSNFLGREITPANLTSSLISEIDTYTERLRHVNNYSG</sequence>
<evidence type="ECO:0000313" key="12">
    <source>
        <dbReference type="EnsemblMetazoa" id="ACHR001673-PA"/>
    </source>
</evidence>
<name>A0A182JT41_9DIPT</name>
<dbReference type="CDD" id="cd06457">
    <property type="entry name" value="M3A_MIP"/>
    <property type="match status" value="1"/>
</dbReference>
<keyword evidence="13" id="KW-1185">Reference proteome</keyword>
<evidence type="ECO:0000256" key="10">
    <source>
        <dbReference type="RuleBase" id="RU003435"/>
    </source>
</evidence>
<evidence type="ECO:0000313" key="13">
    <source>
        <dbReference type="Proteomes" id="UP000075881"/>
    </source>
</evidence>
<evidence type="ECO:0000256" key="5">
    <source>
        <dbReference type="ARBA" id="ARBA00022801"/>
    </source>
</evidence>
<dbReference type="PANTHER" id="PTHR11804">
    <property type="entry name" value="PROTEASE M3 THIMET OLIGOPEPTIDASE-RELATED"/>
    <property type="match status" value="1"/>
</dbReference>
<dbReference type="EnsemblMetazoa" id="ACHR001673-RA">
    <property type="protein sequence ID" value="ACHR001673-PA"/>
    <property type="gene ID" value="ACHR001673"/>
</dbReference>
<evidence type="ECO:0000256" key="7">
    <source>
        <dbReference type="ARBA" id="ARBA00022946"/>
    </source>
</evidence>
<comment type="cofactor">
    <cofactor evidence="10">
        <name>Zn(2+)</name>
        <dbReference type="ChEBI" id="CHEBI:29105"/>
    </cofactor>
    <text evidence="10">Binds 1 zinc ion.</text>
</comment>
<dbReference type="Gene3D" id="3.40.390.10">
    <property type="entry name" value="Collagenase (Catalytic Domain)"/>
    <property type="match status" value="1"/>
</dbReference>
<proteinExistence type="inferred from homology"/>
<dbReference type="GO" id="GO:0004222">
    <property type="term" value="F:metalloendopeptidase activity"/>
    <property type="evidence" value="ECO:0007669"/>
    <property type="project" value="InterPro"/>
</dbReference>
<dbReference type="PANTHER" id="PTHR11804:SF79">
    <property type="entry name" value="MITOCHONDRIAL INTERMEDIATE PEPTIDASE"/>
    <property type="match status" value="1"/>
</dbReference>
<dbReference type="InterPro" id="IPR001567">
    <property type="entry name" value="Pept_M3A_M3B_dom"/>
</dbReference>
<dbReference type="AlphaFoldDB" id="A0A182JT41"/>
<dbReference type="SUPFAM" id="SSF55486">
    <property type="entry name" value="Metalloproteases ('zincins'), catalytic domain"/>
    <property type="match status" value="1"/>
</dbReference>
<organism evidence="12 13">
    <name type="scientific">Anopheles christyi</name>
    <dbReference type="NCBI Taxonomy" id="43041"/>
    <lineage>
        <taxon>Eukaryota</taxon>
        <taxon>Metazoa</taxon>
        <taxon>Ecdysozoa</taxon>
        <taxon>Arthropoda</taxon>
        <taxon>Hexapoda</taxon>
        <taxon>Insecta</taxon>
        <taxon>Pterygota</taxon>
        <taxon>Neoptera</taxon>
        <taxon>Endopterygota</taxon>
        <taxon>Diptera</taxon>
        <taxon>Nematocera</taxon>
        <taxon>Culicoidea</taxon>
        <taxon>Culicidae</taxon>
        <taxon>Anophelinae</taxon>
        <taxon>Anopheles</taxon>
    </lineage>
</organism>
<reference evidence="13" key="1">
    <citation type="submission" date="2013-03" db="EMBL/GenBank/DDBJ databases">
        <title>The Genome Sequence of Anopheles christyi ACHKN1017.</title>
        <authorList>
            <consortium name="The Broad Institute Genomics Platform"/>
            <person name="Neafsey D.E."/>
            <person name="Besansky N."/>
            <person name="Walker B."/>
            <person name="Young S.K."/>
            <person name="Zeng Q."/>
            <person name="Gargeya S."/>
            <person name="Fitzgerald M."/>
            <person name="Haas B."/>
            <person name="Abouelleil A."/>
            <person name="Allen A.W."/>
            <person name="Alvarado L."/>
            <person name="Arachchi H.M."/>
            <person name="Berlin A.M."/>
            <person name="Chapman S.B."/>
            <person name="Gainer-Dewar J."/>
            <person name="Goldberg J."/>
            <person name="Griggs A."/>
            <person name="Gujja S."/>
            <person name="Hansen M."/>
            <person name="Howarth C."/>
            <person name="Imamovic A."/>
            <person name="Ireland A."/>
            <person name="Larimer J."/>
            <person name="McCowan C."/>
            <person name="Murphy C."/>
            <person name="Pearson M."/>
            <person name="Poon T.W."/>
            <person name="Priest M."/>
            <person name="Roberts A."/>
            <person name="Saif S."/>
            <person name="Shea T."/>
            <person name="Sisk P."/>
            <person name="Sykes S."/>
            <person name="Wortman J."/>
            <person name="Nusbaum C."/>
            <person name="Birren B."/>
        </authorList>
    </citation>
    <scope>NUCLEOTIDE SEQUENCE [LARGE SCALE GENOMIC DNA]</scope>
    <source>
        <strain evidence="13">ACHKN1017</strain>
    </source>
</reference>
<evidence type="ECO:0000256" key="8">
    <source>
        <dbReference type="ARBA" id="ARBA00023049"/>
    </source>
</evidence>
<dbReference type="STRING" id="43041.A0A182JT41"/>
<keyword evidence="7" id="KW-0809">Transit peptide</keyword>
<evidence type="ECO:0000259" key="11">
    <source>
        <dbReference type="Pfam" id="PF01432"/>
    </source>
</evidence>